<keyword evidence="1 4" id="KW-0347">Helicase</keyword>
<dbReference type="GO" id="GO:0000723">
    <property type="term" value="P:telomere maintenance"/>
    <property type="evidence" value="ECO:0007669"/>
    <property type="project" value="InterPro"/>
</dbReference>
<name>A0AAD4QB47_9AGAM</name>
<evidence type="ECO:0000259" key="2">
    <source>
        <dbReference type="Pfam" id="PF01693"/>
    </source>
</evidence>
<comment type="catalytic activity">
    <reaction evidence="1">
        <text>ATP + H2O = ADP + phosphate + H(+)</text>
        <dbReference type="Rhea" id="RHEA:13065"/>
        <dbReference type="ChEBI" id="CHEBI:15377"/>
        <dbReference type="ChEBI" id="CHEBI:15378"/>
        <dbReference type="ChEBI" id="CHEBI:30616"/>
        <dbReference type="ChEBI" id="CHEBI:43474"/>
        <dbReference type="ChEBI" id="CHEBI:456216"/>
        <dbReference type="EC" id="5.6.2.3"/>
    </reaction>
</comment>
<dbReference type="EMBL" id="JAKELL010000007">
    <property type="protein sequence ID" value="KAH8997512.1"/>
    <property type="molecule type" value="Genomic_DNA"/>
</dbReference>
<keyword evidence="5" id="KW-1185">Reference proteome</keyword>
<dbReference type="GO" id="GO:0043139">
    <property type="term" value="F:5'-3' DNA helicase activity"/>
    <property type="evidence" value="ECO:0007669"/>
    <property type="project" value="UniProtKB-EC"/>
</dbReference>
<dbReference type="Pfam" id="PF05970">
    <property type="entry name" value="PIF1"/>
    <property type="match status" value="1"/>
</dbReference>
<reference evidence="4" key="1">
    <citation type="submission" date="2022-01" db="EMBL/GenBank/DDBJ databases">
        <title>Comparative genomics reveals a dynamic genome evolution in the ectomycorrhizal milk-cap (Lactarius) mushrooms.</title>
        <authorList>
            <consortium name="DOE Joint Genome Institute"/>
            <person name="Lebreton A."/>
            <person name="Tang N."/>
            <person name="Kuo A."/>
            <person name="LaButti K."/>
            <person name="Drula E."/>
            <person name="Barry K."/>
            <person name="Clum A."/>
            <person name="Lipzen A."/>
            <person name="Mousain D."/>
            <person name="Ng V."/>
            <person name="Wang R."/>
            <person name="Wang X."/>
            <person name="Dai Y."/>
            <person name="Henrissat B."/>
            <person name="Grigoriev I.V."/>
            <person name="Guerin-Laguette A."/>
            <person name="Yu F."/>
            <person name="Martin F.M."/>
        </authorList>
    </citation>
    <scope>NUCLEOTIDE SEQUENCE</scope>
    <source>
        <strain evidence="4">QP</strain>
    </source>
</reference>
<dbReference type="Proteomes" id="UP001201163">
    <property type="component" value="Unassembled WGS sequence"/>
</dbReference>
<feature type="domain" description="Ribonuclease H1 N-terminal" evidence="2">
    <location>
        <begin position="6"/>
        <end position="49"/>
    </location>
</feature>
<evidence type="ECO:0000313" key="5">
    <source>
        <dbReference type="Proteomes" id="UP001201163"/>
    </source>
</evidence>
<dbReference type="InterPro" id="IPR037056">
    <property type="entry name" value="RNase_H1_N_sf"/>
</dbReference>
<dbReference type="SUPFAM" id="SSF55658">
    <property type="entry name" value="L9 N-domain-like"/>
    <property type="match status" value="1"/>
</dbReference>
<dbReference type="Pfam" id="PF01693">
    <property type="entry name" value="Cauli_VI"/>
    <property type="match status" value="1"/>
</dbReference>
<keyword evidence="1" id="KW-0547">Nucleotide-binding</keyword>
<keyword evidence="1" id="KW-0378">Hydrolase</keyword>
<dbReference type="InterPro" id="IPR010285">
    <property type="entry name" value="DNA_helicase_pif1-like_DEAD"/>
</dbReference>
<keyword evidence="1" id="KW-0233">DNA recombination</keyword>
<comment type="similarity">
    <text evidence="1">Belongs to the helicase family.</text>
</comment>
<dbReference type="InterPro" id="IPR051055">
    <property type="entry name" value="PIF1_helicase"/>
</dbReference>
<dbReference type="GO" id="GO:0006310">
    <property type="term" value="P:DNA recombination"/>
    <property type="evidence" value="ECO:0007669"/>
    <property type="project" value="UniProtKB-KW"/>
</dbReference>
<comment type="cofactor">
    <cofactor evidence="1">
        <name>Mg(2+)</name>
        <dbReference type="ChEBI" id="CHEBI:18420"/>
    </cofactor>
</comment>
<dbReference type="Gene3D" id="3.40.970.10">
    <property type="entry name" value="Ribonuclease H1, N-terminal domain"/>
    <property type="match status" value="1"/>
</dbReference>
<keyword evidence="1" id="KW-0227">DNA damage</keyword>
<dbReference type="PANTHER" id="PTHR47642">
    <property type="entry name" value="ATP-DEPENDENT DNA HELICASE"/>
    <property type="match status" value="1"/>
</dbReference>
<dbReference type="GO" id="GO:0016787">
    <property type="term" value="F:hydrolase activity"/>
    <property type="evidence" value="ECO:0007669"/>
    <property type="project" value="UniProtKB-KW"/>
</dbReference>
<dbReference type="EC" id="5.6.2.3" evidence="1"/>
<evidence type="ECO:0000313" key="4">
    <source>
        <dbReference type="EMBL" id="KAH8997512.1"/>
    </source>
</evidence>
<dbReference type="InterPro" id="IPR011320">
    <property type="entry name" value="RNase_H1_N"/>
</dbReference>
<evidence type="ECO:0000259" key="3">
    <source>
        <dbReference type="Pfam" id="PF05970"/>
    </source>
</evidence>
<evidence type="ECO:0000256" key="1">
    <source>
        <dbReference type="RuleBase" id="RU363044"/>
    </source>
</evidence>
<accession>A0AAD4QB47</accession>
<feature type="domain" description="DNA helicase Pif1-like DEAD-box helicase" evidence="3">
    <location>
        <begin position="124"/>
        <end position="208"/>
    </location>
</feature>
<comment type="caution">
    <text evidence="4">The sequence shown here is derived from an EMBL/GenBank/DDBJ whole genome shotgun (WGS) entry which is preliminary data.</text>
</comment>
<organism evidence="4 5">
    <name type="scientific">Lactarius akahatsu</name>
    <dbReference type="NCBI Taxonomy" id="416441"/>
    <lineage>
        <taxon>Eukaryota</taxon>
        <taxon>Fungi</taxon>
        <taxon>Dikarya</taxon>
        <taxon>Basidiomycota</taxon>
        <taxon>Agaricomycotina</taxon>
        <taxon>Agaricomycetes</taxon>
        <taxon>Russulales</taxon>
        <taxon>Russulaceae</taxon>
        <taxon>Lactarius</taxon>
    </lineage>
</organism>
<keyword evidence="1" id="KW-0234">DNA repair</keyword>
<gene>
    <name evidence="4" type="ORF">EDB92DRAFT_1438298</name>
</gene>
<dbReference type="GO" id="GO:0006281">
    <property type="term" value="P:DNA repair"/>
    <property type="evidence" value="ECO:0007669"/>
    <property type="project" value="UniProtKB-KW"/>
</dbReference>
<dbReference type="PANTHER" id="PTHR47642:SF5">
    <property type="entry name" value="ATP-DEPENDENT DNA HELICASE"/>
    <property type="match status" value="1"/>
</dbReference>
<dbReference type="AlphaFoldDB" id="A0AAD4QB47"/>
<proteinExistence type="inferred from homology"/>
<sequence length="242" mass="26637">MAKTIYYAFKKEKDGPKIYGSWKECRMAATRYSRVEFKRFRSLAAAEAWLLPALMCTASESTLPLPTKKSLKKPIVLSAEQSKILERVKNGGNVFVTGPAGSCSHMDHPIRVVLCYILSTRILGTGKTVLLDEIVNFLRTTRRKVAVTASTGIASINLRGGGTTLHSWAGIGLGKETAKYLSGKIRGRDYLRERWQSVESLIIDESKVSSLPNELMPSKGPVSMTSGVLFDKLVGLYAPFFA</sequence>
<dbReference type="InterPro" id="IPR027417">
    <property type="entry name" value="P-loop_NTPase"/>
</dbReference>
<dbReference type="GO" id="GO:0005524">
    <property type="term" value="F:ATP binding"/>
    <property type="evidence" value="ECO:0007669"/>
    <property type="project" value="UniProtKB-KW"/>
</dbReference>
<keyword evidence="1" id="KW-0067">ATP-binding</keyword>
<dbReference type="Gene3D" id="3.40.50.300">
    <property type="entry name" value="P-loop containing nucleotide triphosphate hydrolases"/>
    <property type="match status" value="1"/>
</dbReference>
<protein>
    <recommendedName>
        <fullName evidence="1">ATP-dependent DNA helicase</fullName>
        <ecNumber evidence="1">5.6.2.3</ecNumber>
    </recommendedName>
</protein>
<dbReference type="InterPro" id="IPR009027">
    <property type="entry name" value="Ribosomal_bL9/RNase_H1_N"/>
</dbReference>